<dbReference type="PANTHER" id="PTHR43834:SF6">
    <property type="entry name" value="GTPASE DER"/>
    <property type="match status" value="1"/>
</dbReference>
<dbReference type="RefSeq" id="WP_137630128.1">
    <property type="nucleotide sequence ID" value="NZ_BJDO01000004.1"/>
</dbReference>
<dbReference type="EMBL" id="JBHSSA010000026">
    <property type="protein sequence ID" value="MFC6253410.1"/>
    <property type="molecule type" value="Genomic_DNA"/>
</dbReference>
<evidence type="ECO:0000256" key="8">
    <source>
        <dbReference type="HAMAP-Rule" id="MF_00195"/>
    </source>
</evidence>
<dbReference type="NCBIfam" id="TIGR03594">
    <property type="entry name" value="GTPase_EngA"/>
    <property type="match status" value="1"/>
</dbReference>
<keyword evidence="13" id="KW-1185">Reference proteome</keyword>
<dbReference type="CDD" id="cd01894">
    <property type="entry name" value="EngA1"/>
    <property type="match status" value="1"/>
</dbReference>
<dbReference type="HAMAP" id="MF_00195">
    <property type="entry name" value="GTPase_Der"/>
    <property type="match status" value="1"/>
</dbReference>
<feature type="domain" description="EngA-type G" evidence="11">
    <location>
        <begin position="175"/>
        <end position="350"/>
    </location>
</feature>
<sequence length="435" mass="48633">MSMPTIAIVGRPNTGKSTIFNRIAGDRISIVEDTPGVTRDRIYAHAEWLGTTFSLIDTGGIDMGDEPFIKQITQQAEVAIDEADVIVFVVSVKEGVTDADDKVAQILYRANKPVVLAVNKADNPELRQEIYDFYSLGFGDPYPISGVHGLGLGDLLDAAIKAFPDKTGEVKDDSIRFSLIGRPNVGKSSLVNALLGENRVIVSEIAGTTRDAIDTKFVADSTEYTMVDTAGIRKRGKVYENTERYSAMRAMKAIDNSDVVLFVLNAEEGIREQDKKVAGYAHEAGRGIIIVVNKWDTLKKNNQTLHDFEVHVREEFQYLAYAPIVFVSAKTHQRLKELPGMIKTVATNHTKRIKSSTLNEVIMDAIAMNPTPNDNGRRLRVYYATQVAIQPPTFVLFVNDPDLMHFSYERYLENQIREHFDFTGTPIHLIERHRK</sequence>
<evidence type="ECO:0000256" key="6">
    <source>
        <dbReference type="ARBA" id="ARBA00023134"/>
    </source>
</evidence>
<feature type="binding site" evidence="8">
    <location>
        <begin position="293"/>
        <end position="296"/>
    </location>
    <ligand>
        <name>GTP</name>
        <dbReference type="ChEBI" id="CHEBI:37565"/>
        <label>2</label>
    </ligand>
</feature>
<dbReference type="Gene3D" id="3.30.300.20">
    <property type="match status" value="1"/>
</dbReference>
<dbReference type="PROSITE" id="PS51712">
    <property type="entry name" value="G_ENGA"/>
    <property type="match status" value="2"/>
</dbReference>
<dbReference type="Pfam" id="PF14714">
    <property type="entry name" value="KH_dom-like"/>
    <property type="match status" value="1"/>
</dbReference>
<evidence type="ECO:0000313" key="13">
    <source>
        <dbReference type="Proteomes" id="UP001596190"/>
    </source>
</evidence>
<feature type="binding site" evidence="8">
    <location>
        <begin position="119"/>
        <end position="122"/>
    </location>
    <ligand>
        <name>GTP</name>
        <dbReference type="ChEBI" id="CHEBI:37565"/>
        <label>1</label>
    </ligand>
</feature>
<evidence type="ECO:0000313" key="12">
    <source>
        <dbReference type="EMBL" id="MFC6253410.1"/>
    </source>
</evidence>
<evidence type="ECO:0000256" key="9">
    <source>
        <dbReference type="PROSITE-ProRule" id="PRU01049"/>
    </source>
</evidence>
<name>A0ABW1T864_9LACO</name>
<dbReference type="PRINTS" id="PR00326">
    <property type="entry name" value="GTP1OBG"/>
</dbReference>
<dbReference type="GO" id="GO:0016787">
    <property type="term" value="F:hydrolase activity"/>
    <property type="evidence" value="ECO:0007669"/>
    <property type="project" value="UniProtKB-KW"/>
</dbReference>
<keyword evidence="4 10" id="KW-0677">Repeat</keyword>
<evidence type="ECO:0000256" key="7">
    <source>
        <dbReference type="ARBA" id="ARBA00032345"/>
    </source>
</evidence>
<organism evidence="12 13">
    <name type="scientific">Secundilactobacillus hailunensis</name>
    <dbReference type="NCBI Taxonomy" id="2559923"/>
    <lineage>
        <taxon>Bacteria</taxon>
        <taxon>Bacillati</taxon>
        <taxon>Bacillota</taxon>
        <taxon>Bacilli</taxon>
        <taxon>Lactobacillales</taxon>
        <taxon>Lactobacillaceae</taxon>
        <taxon>Secundilactobacillus</taxon>
    </lineage>
</organism>
<comment type="subunit">
    <text evidence="8">Associates with the 50S ribosomal subunit.</text>
</comment>
<evidence type="ECO:0000256" key="4">
    <source>
        <dbReference type="ARBA" id="ARBA00022737"/>
    </source>
</evidence>
<dbReference type="InterPro" id="IPR031166">
    <property type="entry name" value="G_ENGA"/>
</dbReference>
<reference evidence="13" key="1">
    <citation type="journal article" date="2019" name="Int. J. Syst. Evol. Microbiol.">
        <title>The Global Catalogue of Microorganisms (GCM) 10K type strain sequencing project: providing services to taxonomists for standard genome sequencing and annotation.</title>
        <authorList>
            <consortium name="The Broad Institute Genomics Platform"/>
            <consortium name="The Broad Institute Genome Sequencing Center for Infectious Disease"/>
            <person name="Wu L."/>
            <person name="Ma J."/>
        </authorList>
    </citation>
    <scope>NUCLEOTIDE SEQUENCE [LARGE SCALE GENOMIC DNA]</scope>
    <source>
        <strain evidence="13">CCM 8950</strain>
    </source>
</reference>
<evidence type="ECO:0000256" key="3">
    <source>
        <dbReference type="ARBA" id="ARBA00022517"/>
    </source>
</evidence>
<feature type="domain" description="EngA-type G" evidence="11">
    <location>
        <begin position="4"/>
        <end position="167"/>
    </location>
</feature>
<dbReference type="InterPro" id="IPR027417">
    <property type="entry name" value="P-loop_NTPase"/>
</dbReference>
<feature type="binding site" evidence="8">
    <location>
        <begin position="57"/>
        <end position="61"/>
    </location>
    <ligand>
        <name>GTP</name>
        <dbReference type="ChEBI" id="CHEBI:37565"/>
        <label>1</label>
    </ligand>
</feature>
<dbReference type="InterPro" id="IPR032859">
    <property type="entry name" value="KH_dom-like"/>
</dbReference>
<comment type="similarity">
    <text evidence="1 8 9 10">Belongs to the TRAFAC class TrmE-Era-EngA-EngB-Septin-like GTPase superfamily. EngA (Der) GTPase family.</text>
</comment>
<dbReference type="CDD" id="cd01895">
    <property type="entry name" value="EngA2"/>
    <property type="match status" value="1"/>
</dbReference>
<keyword evidence="5 8" id="KW-0547">Nucleotide-binding</keyword>
<keyword evidence="6 8" id="KW-0342">GTP-binding</keyword>
<dbReference type="InterPro" id="IPR016484">
    <property type="entry name" value="GTPase_Der"/>
</dbReference>
<feature type="binding site" evidence="8">
    <location>
        <begin position="228"/>
        <end position="232"/>
    </location>
    <ligand>
        <name>GTP</name>
        <dbReference type="ChEBI" id="CHEBI:37565"/>
        <label>2</label>
    </ligand>
</feature>
<dbReference type="Proteomes" id="UP001596190">
    <property type="component" value="Unassembled WGS sequence"/>
</dbReference>
<dbReference type="SUPFAM" id="SSF52540">
    <property type="entry name" value="P-loop containing nucleoside triphosphate hydrolases"/>
    <property type="match status" value="2"/>
</dbReference>
<keyword evidence="3 8" id="KW-0690">Ribosome biogenesis</keyword>
<dbReference type="InterPro" id="IPR015946">
    <property type="entry name" value="KH_dom-like_a/b"/>
</dbReference>
<comment type="caution">
    <text evidence="8">Lacks conserved residue(s) required for the propagation of feature annotation.</text>
</comment>
<evidence type="ECO:0000256" key="5">
    <source>
        <dbReference type="ARBA" id="ARBA00022741"/>
    </source>
</evidence>
<gene>
    <name evidence="8 12" type="primary">der</name>
    <name evidence="12" type="ORF">ACFP1H_02170</name>
</gene>
<comment type="function">
    <text evidence="8 10">GTPase that plays an essential role in the late steps of ribosome biogenesis.</text>
</comment>
<feature type="binding site" evidence="8">
    <location>
        <begin position="181"/>
        <end position="188"/>
    </location>
    <ligand>
        <name>GTP</name>
        <dbReference type="ChEBI" id="CHEBI:37565"/>
        <label>2</label>
    </ligand>
</feature>
<dbReference type="NCBIfam" id="TIGR00231">
    <property type="entry name" value="small_GTP"/>
    <property type="match status" value="2"/>
</dbReference>
<proteinExistence type="inferred from homology"/>
<comment type="caution">
    <text evidence="12">The sequence shown here is derived from an EMBL/GenBank/DDBJ whole genome shotgun (WGS) entry which is preliminary data.</text>
</comment>
<dbReference type="Pfam" id="PF01926">
    <property type="entry name" value="MMR_HSR1"/>
    <property type="match status" value="2"/>
</dbReference>
<dbReference type="Gene3D" id="3.40.50.300">
    <property type="entry name" value="P-loop containing nucleotide triphosphate hydrolases"/>
    <property type="match status" value="2"/>
</dbReference>
<evidence type="ECO:0000256" key="2">
    <source>
        <dbReference type="ARBA" id="ARBA00020953"/>
    </source>
</evidence>
<protein>
    <recommendedName>
        <fullName evidence="2 8">GTPase Der</fullName>
    </recommendedName>
    <alternativeName>
        <fullName evidence="7 8">GTP-binding protein EngA</fullName>
    </alternativeName>
</protein>
<accession>A0ABW1T864</accession>
<dbReference type="InterPro" id="IPR005225">
    <property type="entry name" value="Small_GTP-bd"/>
</dbReference>
<dbReference type="InterPro" id="IPR006073">
    <property type="entry name" value="GTP-bd"/>
</dbReference>
<keyword evidence="12" id="KW-0378">Hydrolase</keyword>
<evidence type="ECO:0000259" key="11">
    <source>
        <dbReference type="PROSITE" id="PS51712"/>
    </source>
</evidence>
<dbReference type="PIRSF" id="PIRSF006485">
    <property type="entry name" value="GTP-binding_EngA"/>
    <property type="match status" value="1"/>
</dbReference>
<evidence type="ECO:0000256" key="10">
    <source>
        <dbReference type="RuleBase" id="RU004481"/>
    </source>
</evidence>
<dbReference type="PANTHER" id="PTHR43834">
    <property type="entry name" value="GTPASE DER"/>
    <property type="match status" value="1"/>
</dbReference>
<evidence type="ECO:0000256" key="1">
    <source>
        <dbReference type="ARBA" id="ARBA00008279"/>
    </source>
</evidence>